<feature type="chain" id="PRO_5012091829" description="DUF2147 domain-containing protein" evidence="1">
    <location>
        <begin position="29"/>
        <end position="135"/>
    </location>
</feature>
<organism evidence="2 3">
    <name type="scientific">Devosia enhydra</name>
    <dbReference type="NCBI Taxonomy" id="665118"/>
    <lineage>
        <taxon>Bacteria</taxon>
        <taxon>Pseudomonadati</taxon>
        <taxon>Pseudomonadota</taxon>
        <taxon>Alphaproteobacteria</taxon>
        <taxon>Hyphomicrobiales</taxon>
        <taxon>Devosiaceae</taxon>
        <taxon>Devosia</taxon>
    </lineage>
</organism>
<gene>
    <name evidence="2" type="ORF">SAMN02983003_3341</name>
</gene>
<evidence type="ECO:0000313" key="2">
    <source>
        <dbReference type="EMBL" id="SFZ86167.1"/>
    </source>
</evidence>
<dbReference type="Proteomes" id="UP000183447">
    <property type="component" value="Unassembled WGS sequence"/>
</dbReference>
<dbReference type="STRING" id="665118.SAMN02983003_3341"/>
<evidence type="ECO:0000313" key="3">
    <source>
        <dbReference type="Proteomes" id="UP000183447"/>
    </source>
</evidence>
<proteinExistence type="predicted"/>
<protein>
    <recommendedName>
        <fullName evidence="4">DUF2147 domain-containing protein</fullName>
    </recommendedName>
</protein>
<dbReference type="OrthoDB" id="7950001at2"/>
<dbReference type="AlphaFoldDB" id="A0A1K2I1N3"/>
<sequence>MRTFIKTASAAFLALGLAVVPAISPAVSATGITPVGHWQDADGTTRFKVTFCGNNHEVCAQLVHLAGEARTPENLQYLNQFVLQGAKRSVGYSWKGEANYLGDTVAGTLTLVDTDTMTINGCKGVLCQTFKLSRV</sequence>
<accession>A0A1K2I1N3</accession>
<dbReference type="RefSeq" id="WP_072345552.1">
    <property type="nucleotide sequence ID" value="NZ_FPKU01000003.1"/>
</dbReference>
<dbReference type="EMBL" id="FPKU01000003">
    <property type="protein sequence ID" value="SFZ86167.1"/>
    <property type="molecule type" value="Genomic_DNA"/>
</dbReference>
<name>A0A1K2I1N3_9HYPH</name>
<keyword evidence="1" id="KW-0732">Signal</keyword>
<evidence type="ECO:0008006" key="4">
    <source>
        <dbReference type="Google" id="ProtNLM"/>
    </source>
</evidence>
<keyword evidence="3" id="KW-1185">Reference proteome</keyword>
<feature type="signal peptide" evidence="1">
    <location>
        <begin position="1"/>
        <end position="28"/>
    </location>
</feature>
<evidence type="ECO:0000256" key="1">
    <source>
        <dbReference type="SAM" id="SignalP"/>
    </source>
</evidence>
<reference evidence="2 3" key="1">
    <citation type="submission" date="2016-11" db="EMBL/GenBank/DDBJ databases">
        <authorList>
            <person name="Jaros S."/>
            <person name="Januszkiewicz K."/>
            <person name="Wedrychowicz H."/>
        </authorList>
    </citation>
    <scope>NUCLEOTIDE SEQUENCE [LARGE SCALE GENOMIC DNA]</scope>
    <source>
        <strain evidence="2 3">ATCC 23634</strain>
    </source>
</reference>